<dbReference type="PROSITE" id="PS00113">
    <property type="entry name" value="ADENYLATE_KINASE"/>
    <property type="match status" value="1"/>
</dbReference>
<dbReference type="SUPFAM" id="SSF52540">
    <property type="entry name" value="P-loop containing nucleoside triphosphate hydrolases"/>
    <property type="match status" value="1"/>
</dbReference>
<gene>
    <name evidence="4" type="primary">adk_7</name>
    <name evidence="4" type="ORF">SDC9_18287</name>
</gene>
<reference evidence="4" key="1">
    <citation type="submission" date="2019-08" db="EMBL/GenBank/DDBJ databases">
        <authorList>
            <person name="Kucharzyk K."/>
            <person name="Murdoch R.W."/>
            <person name="Higgins S."/>
            <person name="Loffler F."/>
        </authorList>
    </citation>
    <scope>NUCLEOTIDE SEQUENCE</scope>
</reference>
<organism evidence="4">
    <name type="scientific">bioreactor metagenome</name>
    <dbReference type="NCBI Taxonomy" id="1076179"/>
    <lineage>
        <taxon>unclassified sequences</taxon>
        <taxon>metagenomes</taxon>
        <taxon>ecological metagenomes</taxon>
    </lineage>
</organism>
<keyword evidence="1 4" id="KW-0808">Transferase</keyword>
<dbReference type="EC" id="2.7.4.3" evidence="4"/>
<dbReference type="GO" id="GO:0005524">
    <property type="term" value="F:ATP binding"/>
    <property type="evidence" value="ECO:0007669"/>
    <property type="project" value="InterPro"/>
</dbReference>
<dbReference type="InterPro" id="IPR027417">
    <property type="entry name" value="P-loop_NTPase"/>
</dbReference>
<dbReference type="Pfam" id="PF00406">
    <property type="entry name" value="ADK"/>
    <property type="match status" value="1"/>
</dbReference>
<dbReference type="EMBL" id="VSSQ01000066">
    <property type="protein sequence ID" value="MPL72502.1"/>
    <property type="molecule type" value="Genomic_DNA"/>
</dbReference>
<name>A0A644U286_9ZZZZ</name>
<protein>
    <submittedName>
        <fullName evidence="4">Adenylate kinase</fullName>
        <ecNumber evidence="4">2.7.4.3</ecNumber>
    </submittedName>
</protein>
<dbReference type="AlphaFoldDB" id="A0A644U286"/>
<evidence type="ECO:0000256" key="1">
    <source>
        <dbReference type="ARBA" id="ARBA00022679"/>
    </source>
</evidence>
<sequence>MKYFLIFGPPGAGKGTQSTLIAKRYNFRHISTGELLRNEIARKSEIGTIAAELIEKGEFVPDQLVIGIVREEICNPETQAKGYILDGFPRNTVQAIALDTMLEEFGYKVDAVLSLETTDSVNIKRIQHRANIEGRKDDADFETIRTRIKTYHKVTEPLISYYKNQSKYMPVNGDQSIEENFVDICKIIDKTLDE</sequence>
<dbReference type="InterPro" id="IPR000850">
    <property type="entry name" value="Adenylat/UMP-CMP_kin"/>
</dbReference>
<dbReference type="HAMAP" id="MF_00235">
    <property type="entry name" value="Adenylate_kinase_Adk"/>
    <property type="match status" value="1"/>
</dbReference>
<dbReference type="NCBIfam" id="NF001381">
    <property type="entry name" value="PRK00279.1-3"/>
    <property type="match status" value="1"/>
</dbReference>
<comment type="caution">
    <text evidence="4">The sequence shown here is derived from an EMBL/GenBank/DDBJ whole genome shotgun (WGS) entry which is preliminary data.</text>
</comment>
<proteinExistence type="inferred from homology"/>
<evidence type="ECO:0000256" key="2">
    <source>
        <dbReference type="ARBA" id="ARBA00022741"/>
    </source>
</evidence>
<keyword evidence="2" id="KW-0547">Nucleotide-binding</keyword>
<dbReference type="Gene3D" id="3.40.50.300">
    <property type="entry name" value="P-loop containing nucleotide triphosphate hydrolases"/>
    <property type="match status" value="1"/>
</dbReference>
<dbReference type="PANTHER" id="PTHR23359">
    <property type="entry name" value="NUCLEOTIDE KINASE"/>
    <property type="match status" value="1"/>
</dbReference>
<keyword evidence="3 4" id="KW-0418">Kinase</keyword>
<dbReference type="PRINTS" id="PR00094">
    <property type="entry name" value="ADENYLTKNASE"/>
</dbReference>
<dbReference type="NCBIfam" id="NF011100">
    <property type="entry name" value="PRK14527.1"/>
    <property type="match status" value="1"/>
</dbReference>
<dbReference type="NCBIfam" id="NF011104">
    <property type="entry name" value="PRK14531.1"/>
    <property type="match status" value="1"/>
</dbReference>
<evidence type="ECO:0000256" key="3">
    <source>
        <dbReference type="ARBA" id="ARBA00022777"/>
    </source>
</evidence>
<evidence type="ECO:0000313" key="4">
    <source>
        <dbReference type="EMBL" id="MPL72502.1"/>
    </source>
</evidence>
<accession>A0A644U286</accession>
<dbReference type="InterPro" id="IPR033690">
    <property type="entry name" value="Adenylat_kinase_CS"/>
</dbReference>
<dbReference type="GO" id="GO:0004017">
    <property type="term" value="F:AMP kinase activity"/>
    <property type="evidence" value="ECO:0007669"/>
    <property type="project" value="UniProtKB-EC"/>
</dbReference>
<dbReference type="CDD" id="cd01428">
    <property type="entry name" value="ADK"/>
    <property type="match status" value="1"/>
</dbReference>